<evidence type="ECO:0000259" key="1">
    <source>
        <dbReference type="Pfam" id="PF01048"/>
    </source>
</evidence>
<dbReference type="Proteomes" id="UP000700596">
    <property type="component" value="Unassembled WGS sequence"/>
</dbReference>
<dbReference type="SUPFAM" id="SSF53167">
    <property type="entry name" value="Purine and uridine phosphorylases"/>
    <property type="match status" value="1"/>
</dbReference>
<name>A0A9P9CYQ3_9PLEO</name>
<feature type="non-terminal residue" evidence="2">
    <location>
        <position position="345"/>
    </location>
</feature>
<accession>A0A9P9CYQ3</accession>
<feature type="domain" description="Nucleoside phosphorylase" evidence="1">
    <location>
        <begin position="9"/>
        <end position="126"/>
    </location>
</feature>
<dbReference type="AlphaFoldDB" id="A0A9P9CYQ3"/>
<dbReference type="Gene3D" id="3.40.50.1580">
    <property type="entry name" value="Nucleoside phosphorylase domain"/>
    <property type="match status" value="1"/>
</dbReference>
<proteinExistence type="predicted"/>
<organism evidence="2 3">
    <name type="scientific">Dendryphion nanum</name>
    <dbReference type="NCBI Taxonomy" id="256645"/>
    <lineage>
        <taxon>Eukaryota</taxon>
        <taxon>Fungi</taxon>
        <taxon>Dikarya</taxon>
        <taxon>Ascomycota</taxon>
        <taxon>Pezizomycotina</taxon>
        <taxon>Dothideomycetes</taxon>
        <taxon>Pleosporomycetidae</taxon>
        <taxon>Pleosporales</taxon>
        <taxon>Torulaceae</taxon>
        <taxon>Dendryphion</taxon>
    </lineage>
</organism>
<dbReference type="GO" id="GO:0003824">
    <property type="term" value="F:catalytic activity"/>
    <property type="evidence" value="ECO:0007669"/>
    <property type="project" value="InterPro"/>
</dbReference>
<dbReference type="PANTHER" id="PTHR46082">
    <property type="entry name" value="ATP/GTP-BINDING PROTEIN-RELATED"/>
    <property type="match status" value="1"/>
</dbReference>
<gene>
    <name evidence="2" type="ORF">B0J11DRAFT_420888</name>
</gene>
<evidence type="ECO:0000313" key="2">
    <source>
        <dbReference type="EMBL" id="KAH7109289.1"/>
    </source>
</evidence>
<dbReference type="PANTHER" id="PTHR46082:SF6">
    <property type="entry name" value="AAA+ ATPASE DOMAIN-CONTAINING PROTEIN-RELATED"/>
    <property type="match status" value="1"/>
</dbReference>
<feature type="non-terminal residue" evidence="2">
    <location>
        <position position="1"/>
    </location>
</feature>
<protein>
    <submittedName>
        <fullName evidence="2">Nucleoside phosphorylase domain-containing protein</fullName>
    </submittedName>
</protein>
<dbReference type="Pfam" id="PF01048">
    <property type="entry name" value="PNP_UDP_1"/>
    <property type="match status" value="1"/>
</dbReference>
<dbReference type="OrthoDB" id="194358at2759"/>
<dbReference type="InterPro" id="IPR000845">
    <property type="entry name" value="Nucleoside_phosphorylase_d"/>
</dbReference>
<dbReference type="EMBL" id="JAGMWT010000033">
    <property type="protein sequence ID" value="KAH7109289.1"/>
    <property type="molecule type" value="Genomic_DNA"/>
</dbReference>
<comment type="caution">
    <text evidence="2">The sequence shown here is derived from an EMBL/GenBank/DDBJ whole genome shotgun (WGS) entry which is preliminary data.</text>
</comment>
<keyword evidence="3" id="KW-1185">Reference proteome</keyword>
<dbReference type="InterPro" id="IPR035994">
    <property type="entry name" value="Nucleoside_phosphorylase_sf"/>
</dbReference>
<dbReference type="GO" id="GO:0009116">
    <property type="term" value="P:nucleoside metabolic process"/>
    <property type="evidence" value="ECO:0007669"/>
    <property type="project" value="InterPro"/>
</dbReference>
<evidence type="ECO:0000313" key="3">
    <source>
        <dbReference type="Proteomes" id="UP000700596"/>
    </source>
</evidence>
<reference evidence="2" key="1">
    <citation type="journal article" date="2021" name="Nat. Commun.">
        <title>Genetic determinants of endophytism in the Arabidopsis root mycobiome.</title>
        <authorList>
            <person name="Mesny F."/>
            <person name="Miyauchi S."/>
            <person name="Thiergart T."/>
            <person name="Pickel B."/>
            <person name="Atanasova L."/>
            <person name="Karlsson M."/>
            <person name="Huettel B."/>
            <person name="Barry K.W."/>
            <person name="Haridas S."/>
            <person name="Chen C."/>
            <person name="Bauer D."/>
            <person name="Andreopoulos W."/>
            <person name="Pangilinan J."/>
            <person name="LaButti K."/>
            <person name="Riley R."/>
            <person name="Lipzen A."/>
            <person name="Clum A."/>
            <person name="Drula E."/>
            <person name="Henrissat B."/>
            <person name="Kohler A."/>
            <person name="Grigoriev I.V."/>
            <person name="Martin F.M."/>
            <person name="Hacquard S."/>
        </authorList>
    </citation>
    <scope>NUCLEOTIDE SEQUENCE</scope>
    <source>
        <strain evidence="2">MPI-CAGE-CH-0243</strain>
    </source>
</reference>
<dbReference type="InterPro" id="IPR053137">
    <property type="entry name" value="NLR-like"/>
</dbReference>
<sequence>QPRSRDDFEIAIICALPCEAEAVEEMFDVFWEGHASLGKANGDPNAYTTGRIGEHNVVLAHMPSMGKGASASLAASFRSSFNNIRLGLVVGICGGVPYTQENEEIILGDVIVSTRVVQFDFGRQYSDGFVLKDAPGDAQSRPNREISAFLHRMNSSRRKQILQDNSLSYLKALFNRLDDEDLNKWGYPGLGEDILFSPSYRHKHRPPSTCRTCAKCKSRKHEICENAIQASCANLGCDGNAQVKRNRIERLKQQDPQLTPIPRIYQGPVASGDTVMKSAYHRDKIAQKSNVIAFEMEGAGVWDNFPTLVIKGVCDYADSHKHKKWQNYAAIVAASCMKAFLKEWR</sequence>